<protein>
    <recommendedName>
        <fullName evidence="4">Lipoprotein</fullName>
    </recommendedName>
</protein>
<gene>
    <name evidence="2" type="ORF">M2650_01230</name>
</gene>
<name>A0ABT0MEH0_9GAMM</name>
<proteinExistence type="predicted"/>
<dbReference type="Proteomes" id="UP001431217">
    <property type="component" value="Unassembled WGS sequence"/>
</dbReference>
<feature type="region of interest" description="Disordered" evidence="1">
    <location>
        <begin position="153"/>
        <end position="174"/>
    </location>
</feature>
<dbReference type="RefSeq" id="WP_249470194.1">
    <property type="nucleotide sequence ID" value="NZ_JAMBEP010000001.1"/>
</dbReference>
<dbReference type="EMBL" id="JAMBEP010000001">
    <property type="protein sequence ID" value="MCL1633271.1"/>
    <property type="molecule type" value="Genomic_DNA"/>
</dbReference>
<reference evidence="2 3" key="1">
    <citation type="submission" date="2022-05" db="EMBL/GenBank/DDBJ databases">
        <title>Luteimonas sp. SX5, whole genome shotgun sequencing project.</title>
        <authorList>
            <person name="Zhao G."/>
            <person name="Shen L."/>
        </authorList>
    </citation>
    <scope>NUCLEOTIDE SEQUENCE [LARGE SCALE GENOMIC DNA]</scope>
    <source>
        <strain evidence="2 3">SX5</strain>
    </source>
</reference>
<evidence type="ECO:0000313" key="3">
    <source>
        <dbReference type="Proteomes" id="UP001431217"/>
    </source>
</evidence>
<evidence type="ECO:0000256" key="1">
    <source>
        <dbReference type="SAM" id="MobiDB-lite"/>
    </source>
</evidence>
<sequence length="174" mass="19134">MSGAPGKREDCTGRGAFGRIRFLASAAVAAVLLAACHGPRKEEPPVIVPPPEPAEFVFADNANDTWNTVGQILVRLPGVDYESRAQIMGLYTVRYRGETMLVRTQALVLQQPSDGVRTRVFALLPDGKPNTAPAAHELLAELERRLPLEIEQYRTPVKLKKPGKKSKKKPAKKR</sequence>
<comment type="caution">
    <text evidence="2">The sequence shown here is derived from an EMBL/GenBank/DDBJ whole genome shotgun (WGS) entry which is preliminary data.</text>
</comment>
<evidence type="ECO:0000313" key="2">
    <source>
        <dbReference type="EMBL" id="MCL1633271.1"/>
    </source>
</evidence>
<accession>A0ABT0MEH0</accession>
<feature type="compositionally biased region" description="Basic residues" evidence="1">
    <location>
        <begin position="157"/>
        <end position="174"/>
    </location>
</feature>
<keyword evidence="3" id="KW-1185">Reference proteome</keyword>
<evidence type="ECO:0008006" key="4">
    <source>
        <dbReference type="Google" id="ProtNLM"/>
    </source>
</evidence>
<organism evidence="2 3">
    <name type="scientific">Luteimonas galliterrae</name>
    <dbReference type="NCBI Taxonomy" id="2940486"/>
    <lineage>
        <taxon>Bacteria</taxon>
        <taxon>Pseudomonadati</taxon>
        <taxon>Pseudomonadota</taxon>
        <taxon>Gammaproteobacteria</taxon>
        <taxon>Lysobacterales</taxon>
        <taxon>Lysobacteraceae</taxon>
        <taxon>Luteimonas</taxon>
    </lineage>
</organism>